<protein>
    <submittedName>
        <fullName evidence="3">TonB-dependent receptor</fullName>
    </submittedName>
</protein>
<dbReference type="SUPFAM" id="SSF56935">
    <property type="entry name" value="Porins"/>
    <property type="match status" value="1"/>
</dbReference>
<organism evidence="3 4">
    <name type="scientific">Spirosoma terrae</name>
    <dbReference type="NCBI Taxonomy" id="1968276"/>
    <lineage>
        <taxon>Bacteria</taxon>
        <taxon>Pseudomonadati</taxon>
        <taxon>Bacteroidota</taxon>
        <taxon>Cytophagia</taxon>
        <taxon>Cytophagales</taxon>
        <taxon>Cytophagaceae</taxon>
        <taxon>Spirosoma</taxon>
    </lineage>
</organism>
<dbReference type="InterPro" id="IPR041700">
    <property type="entry name" value="OMP_b-brl_3"/>
</dbReference>
<dbReference type="AlphaFoldDB" id="A0A6L9LB22"/>
<evidence type="ECO:0000313" key="3">
    <source>
        <dbReference type="EMBL" id="NDU96381.1"/>
    </source>
</evidence>
<dbReference type="RefSeq" id="WP_163950334.1">
    <property type="nucleotide sequence ID" value="NZ_JAAFZH010000006.1"/>
</dbReference>
<feature type="domain" description="Outer membrane protein beta-barrel" evidence="2">
    <location>
        <begin position="460"/>
        <end position="759"/>
    </location>
</feature>
<feature type="domain" description="Outer membrane protein beta-barrel" evidence="2">
    <location>
        <begin position="763"/>
        <end position="917"/>
    </location>
</feature>
<sequence>MRTFLLLFALLAGAASYSVAQKIVSGGKITQVRGIVTDSISGKPLRSASVSLVKAQDSSYVTATLTDGDGQFLLRNVAAGTYRLLVTFVGYRNGSKRISIDREHPLVDAGTIAMTEQSSLLTEVVVKEERAPIAVKGDTLEFNAGSFKTQPNAQVEELLRKLPGVEVSRDGTIKAQGQTVNRVLVDGKPFFGNDPKMATRNLPADIIDKVQLYDQSSDQSQFSGIDDGNRERTINLTIKRDKRRGYFGQNALGGGVDRDGNDKRYQGRLSLNRFDNGRQLSLIGQGNNINQQNFTLGGGNGAPIVVGTQGGLAPSINQTPTTIIETKAAGLNYKDKMGKKAEIASSYFVNQAITTTDQQSRRQSILPDQSFITDQRNYAQNRQTAHRFNGRLDWQLDSLTSLRLTPTISWQRTRYGSTLVSRSYLPGLSMADSQLLNTGETKSNSTGNGRSIYNNLLLMRKFRREGRTLSANLNTVFSDGPTEAFNRSVNTLYDSTGGHSNTIRLDQRNNQATYGLQNTLTVSYTDPLSLTRKLEFNYAYSTSRNQAASDVADFNESTKAYDHPNLPLSNQFGSVFTTHQAGATLQNRRLRYTYALGVAVQQAELQVENRSADTSLSRAYLNVLPNALLSFSFPGNRSIRLQYRTRITAPPITQLQPVVDNTNPLNRRLGNPMLRPEYYNTVTLTYTSSGSLDGKSLFLFAGFNQSNNRIATATTISSAGVQTTQPINVGGYWAGNGTLALNRRIAPIKLNVTLTTNATMSRALSLINEQANIAHTSSIGQSLRFQSNYNDRFEYGLSGTVTYQRATYSLLPQQNTSFWAYYATADMHWQLPFRFVLTSDLTYTATTGRAAGYNQQFALWNVAVSRQFFKGNTGEVRLQLFDLLNQNQSLIRNTTDTYIEDVQSRVLRQYALLSFVYNLRKFGT</sequence>
<accession>A0A6L9LB22</accession>
<evidence type="ECO:0000313" key="4">
    <source>
        <dbReference type="Proteomes" id="UP000474175"/>
    </source>
</evidence>
<evidence type="ECO:0000259" key="2">
    <source>
        <dbReference type="Pfam" id="PF14905"/>
    </source>
</evidence>
<dbReference type="Pfam" id="PF14905">
    <property type="entry name" value="OMP_b-brl_3"/>
    <property type="match status" value="2"/>
</dbReference>
<dbReference type="Gene3D" id="2.60.40.1120">
    <property type="entry name" value="Carboxypeptidase-like, regulatory domain"/>
    <property type="match status" value="1"/>
</dbReference>
<dbReference type="EMBL" id="JAAFZH010000006">
    <property type="protein sequence ID" value="NDU96381.1"/>
    <property type="molecule type" value="Genomic_DNA"/>
</dbReference>
<comment type="caution">
    <text evidence="3">The sequence shown here is derived from an EMBL/GenBank/DDBJ whole genome shotgun (WGS) entry which is preliminary data.</text>
</comment>
<feature type="signal peptide" evidence="1">
    <location>
        <begin position="1"/>
        <end position="20"/>
    </location>
</feature>
<gene>
    <name evidence="3" type="ORF">GK108_15990</name>
</gene>
<proteinExistence type="predicted"/>
<name>A0A6L9LB22_9BACT</name>
<dbReference type="Proteomes" id="UP000474175">
    <property type="component" value="Unassembled WGS sequence"/>
</dbReference>
<dbReference type="SUPFAM" id="SSF49464">
    <property type="entry name" value="Carboxypeptidase regulatory domain-like"/>
    <property type="match status" value="1"/>
</dbReference>
<reference evidence="3 4" key="1">
    <citation type="submission" date="2020-02" db="EMBL/GenBank/DDBJ databases">
        <title>Draft genome sequence of two Spirosoma agri KCTC 52727 and Spirosoma terrae KCTC 52035.</title>
        <authorList>
            <person name="Rojas J."/>
            <person name="Ambika Manirajan B."/>
            <person name="Suarez C."/>
            <person name="Ratering S."/>
            <person name="Schnell S."/>
        </authorList>
    </citation>
    <scope>NUCLEOTIDE SEQUENCE [LARGE SCALE GENOMIC DNA]</scope>
    <source>
        <strain evidence="3 4">KCTC 52035</strain>
    </source>
</reference>
<keyword evidence="4" id="KW-1185">Reference proteome</keyword>
<keyword evidence="1" id="KW-0732">Signal</keyword>
<dbReference type="InterPro" id="IPR008969">
    <property type="entry name" value="CarboxyPept-like_regulatory"/>
</dbReference>
<feature type="chain" id="PRO_5026774929" evidence="1">
    <location>
        <begin position="21"/>
        <end position="924"/>
    </location>
</feature>
<dbReference type="Pfam" id="PF13620">
    <property type="entry name" value="CarboxypepD_reg"/>
    <property type="match status" value="1"/>
</dbReference>
<keyword evidence="3" id="KW-0675">Receptor</keyword>
<evidence type="ECO:0000256" key="1">
    <source>
        <dbReference type="SAM" id="SignalP"/>
    </source>
</evidence>